<protein>
    <submittedName>
        <fullName evidence="1">CLUMA_CG016943, isoform A</fullName>
    </submittedName>
</protein>
<dbReference type="Proteomes" id="UP000183832">
    <property type="component" value="Unassembled WGS sequence"/>
</dbReference>
<dbReference type="AlphaFoldDB" id="A0A1J1IVL1"/>
<sequence length="59" mass="6606">MARSQFVVLNMLVLNFSPNTENKTSVLCLTTGNIRLETTSSVEILNHVKAETNLQRLNT</sequence>
<proteinExistence type="predicted"/>
<gene>
    <name evidence="1" type="ORF">CLUMA_CG016943</name>
</gene>
<name>A0A1J1IVL1_9DIPT</name>
<evidence type="ECO:0000313" key="1">
    <source>
        <dbReference type="EMBL" id="CRL03620.1"/>
    </source>
</evidence>
<evidence type="ECO:0000313" key="2">
    <source>
        <dbReference type="Proteomes" id="UP000183832"/>
    </source>
</evidence>
<reference evidence="1 2" key="1">
    <citation type="submission" date="2015-04" db="EMBL/GenBank/DDBJ databases">
        <authorList>
            <person name="Syromyatnikov M.Y."/>
            <person name="Popov V.N."/>
        </authorList>
    </citation>
    <scope>NUCLEOTIDE SEQUENCE [LARGE SCALE GENOMIC DNA]</scope>
</reference>
<dbReference type="EMBL" id="CVRI01000059">
    <property type="protein sequence ID" value="CRL03620.1"/>
    <property type="molecule type" value="Genomic_DNA"/>
</dbReference>
<accession>A0A1J1IVL1</accession>
<keyword evidence="2" id="KW-1185">Reference proteome</keyword>
<organism evidence="1 2">
    <name type="scientific">Clunio marinus</name>
    <dbReference type="NCBI Taxonomy" id="568069"/>
    <lineage>
        <taxon>Eukaryota</taxon>
        <taxon>Metazoa</taxon>
        <taxon>Ecdysozoa</taxon>
        <taxon>Arthropoda</taxon>
        <taxon>Hexapoda</taxon>
        <taxon>Insecta</taxon>
        <taxon>Pterygota</taxon>
        <taxon>Neoptera</taxon>
        <taxon>Endopterygota</taxon>
        <taxon>Diptera</taxon>
        <taxon>Nematocera</taxon>
        <taxon>Chironomoidea</taxon>
        <taxon>Chironomidae</taxon>
        <taxon>Clunio</taxon>
    </lineage>
</organism>